<keyword evidence="3" id="KW-0479">Metal-binding</keyword>
<dbReference type="OrthoDB" id="2633250at2"/>
<dbReference type="PANTHER" id="PTHR10907">
    <property type="entry name" value="REGUCALCIN"/>
    <property type="match status" value="1"/>
</dbReference>
<dbReference type="GO" id="GO:0050021">
    <property type="term" value="F:L-arabinonolactonase activity"/>
    <property type="evidence" value="ECO:0007669"/>
    <property type="project" value="UniProtKB-EC"/>
</dbReference>
<gene>
    <name evidence="6" type="ORF">PMES_03153</name>
</gene>
<dbReference type="PANTHER" id="PTHR10907:SF47">
    <property type="entry name" value="REGUCALCIN"/>
    <property type="match status" value="1"/>
</dbReference>
<feature type="binding site" evidence="3">
    <location>
        <position position="143"/>
    </location>
    <ligand>
        <name>a divalent metal cation</name>
        <dbReference type="ChEBI" id="CHEBI:60240"/>
    </ligand>
</feature>
<evidence type="ECO:0000313" key="7">
    <source>
        <dbReference type="Proteomes" id="UP000698242"/>
    </source>
</evidence>
<dbReference type="SUPFAM" id="SSF63829">
    <property type="entry name" value="Calcium-dependent phosphotriesterase"/>
    <property type="match status" value="1"/>
</dbReference>
<feature type="binding site" evidence="3">
    <location>
        <position position="193"/>
    </location>
    <ligand>
        <name>a divalent metal cation</name>
        <dbReference type="ChEBI" id="CHEBI:60240"/>
    </ligand>
</feature>
<feature type="binding site" evidence="3">
    <location>
        <position position="15"/>
    </location>
    <ligand>
        <name>a divalent metal cation</name>
        <dbReference type="ChEBI" id="CHEBI:60240"/>
    </ligand>
</feature>
<keyword evidence="6" id="KW-0378">Hydrolase</keyword>
<comment type="caution">
    <text evidence="6">The sequence shown here is derived from an EMBL/GenBank/DDBJ whole genome shotgun (WGS) entry which is preliminary data.</text>
</comment>
<sequence length="283" mass="30299">MRVKVHDARACDLGEGPLWHPGRQQLFWFDINACRLLTRMAGGARHWTFDGPVSAAGWIDDDTLIVAGDRALMRFAISDGETAPLCDLEADRPETRSNDGRADPHGGFWISTMGRRAEPGAGAIWRYHRGEMRRLFGDLTIPNAICFSADGRLAHFTDTARAVICRVPLGEDGWPTGPATDWLDLGPRGLRPDGAVIDAAGNLWSAQYGAGRLACYAPDGTEIRTVSLPAKQPTCPAFGGPDLSVLYCTSAAQDMEGGAPQGQGSTFAVTGAGTGRPEPRVIP</sequence>
<feature type="domain" description="SMP-30/Gluconolactonase/LRE-like region" evidence="5">
    <location>
        <begin position="13"/>
        <end position="251"/>
    </location>
</feature>
<dbReference type="GO" id="GO:0004341">
    <property type="term" value="F:gluconolactonase activity"/>
    <property type="evidence" value="ECO:0007669"/>
    <property type="project" value="TreeGrafter"/>
</dbReference>
<feature type="binding site" evidence="3">
    <location>
        <position position="96"/>
    </location>
    <ligand>
        <name>substrate</name>
    </ligand>
</feature>
<evidence type="ECO:0000256" key="2">
    <source>
        <dbReference type="PIRSR" id="PIRSR605511-1"/>
    </source>
</evidence>
<dbReference type="InterPro" id="IPR011042">
    <property type="entry name" value="6-blade_b-propeller_TolB-like"/>
</dbReference>
<reference evidence="6" key="1">
    <citation type="submission" date="2013-03" db="EMBL/GenBank/DDBJ databases">
        <title>Genome Sequence of the Profundibacterium mesophilum strain KAUST100406-0324T from Red Sea, a novel genus in the family Rhodobacteraceae.</title>
        <authorList>
            <person name="Essack M."/>
            <person name="Alam I."/>
            <person name="Lafi F."/>
            <person name="Alawi W."/>
            <person name="Kamanu F."/>
            <person name="Al-Suwailem A."/>
            <person name="Lee O.O."/>
            <person name="Xu Y."/>
            <person name="Bajic V."/>
            <person name="Qian P.-Y."/>
            <person name="Archer J."/>
        </authorList>
    </citation>
    <scope>NUCLEOTIDE SEQUENCE</scope>
    <source>
        <strain evidence="6">KAUST100406-0324</strain>
    </source>
</reference>
<accession>A0A921NPN2</accession>
<comment type="similarity">
    <text evidence="1">Belongs to the SMP-30/CGR1 family.</text>
</comment>
<feature type="binding site" evidence="3">
    <location>
        <position position="98"/>
    </location>
    <ligand>
        <name>substrate</name>
    </ligand>
</feature>
<dbReference type="RefSeq" id="WP_159966658.1">
    <property type="nucleotide sequence ID" value="NZ_APKE01000037.1"/>
</dbReference>
<dbReference type="Proteomes" id="UP000698242">
    <property type="component" value="Unassembled WGS sequence"/>
</dbReference>
<dbReference type="PRINTS" id="PR01790">
    <property type="entry name" value="SMP30FAMILY"/>
</dbReference>
<evidence type="ECO:0000259" key="5">
    <source>
        <dbReference type="Pfam" id="PF08450"/>
    </source>
</evidence>
<evidence type="ECO:0000256" key="1">
    <source>
        <dbReference type="ARBA" id="ARBA00008853"/>
    </source>
</evidence>
<dbReference type="Gene3D" id="2.120.10.30">
    <property type="entry name" value="TolB, C-terminal domain"/>
    <property type="match status" value="1"/>
</dbReference>
<dbReference type="GO" id="GO:0005509">
    <property type="term" value="F:calcium ion binding"/>
    <property type="evidence" value="ECO:0007669"/>
    <property type="project" value="TreeGrafter"/>
</dbReference>
<dbReference type="Pfam" id="PF08450">
    <property type="entry name" value="SGL"/>
    <property type="match status" value="1"/>
</dbReference>
<dbReference type="GO" id="GO:0019853">
    <property type="term" value="P:L-ascorbic acid biosynthetic process"/>
    <property type="evidence" value="ECO:0007669"/>
    <property type="project" value="TreeGrafter"/>
</dbReference>
<dbReference type="InterPro" id="IPR013658">
    <property type="entry name" value="SGL"/>
</dbReference>
<dbReference type="InterPro" id="IPR005511">
    <property type="entry name" value="SMP-30"/>
</dbReference>
<dbReference type="AlphaFoldDB" id="A0A921NPN2"/>
<evidence type="ECO:0000256" key="3">
    <source>
        <dbReference type="PIRSR" id="PIRSR605511-2"/>
    </source>
</evidence>
<protein>
    <submittedName>
        <fullName evidence="6">L-arabinonolactonase</fullName>
        <ecNumber evidence="6">3.1.1.15</ecNumber>
    </submittedName>
</protein>
<evidence type="ECO:0000256" key="4">
    <source>
        <dbReference type="SAM" id="MobiDB-lite"/>
    </source>
</evidence>
<dbReference type="EMBL" id="APKE01000037">
    <property type="protein sequence ID" value="KAF0674567.1"/>
    <property type="molecule type" value="Genomic_DNA"/>
</dbReference>
<organism evidence="6 7">
    <name type="scientific">Profundibacterium mesophilum KAUST100406-0324</name>
    <dbReference type="NCBI Taxonomy" id="1037889"/>
    <lineage>
        <taxon>Bacteria</taxon>
        <taxon>Pseudomonadati</taxon>
        <taxon>Pseudomonadota</taxon>
        <taxon>Alphaproteobacteria</taxon>
        <taxon>Rhodobacterales</taxon>
        <taxon>Roseobacteraceae</taxon>
        <taxon>Profundibacterium</taxon>
    </lineage>
</organism>
<evidence type="ECO:0000313" key="6">
    <source>
        <dbReference type="EMBL" id="KAF0674567.1"/>
    </source>
</evidence>
<feature type="region of interest" description="Disordered" evidence="4">
    <location>
        <begin position="257"/>
        <end position="283"/>
    </location>
</feature>
<comment type="cofactor">
    <cofactor evidence="3">
        <name>Zn(2+)</name>
        <dbReference type="ChEBI" id="CHEBI:29105"/>
    </cofactor>
    <text evidence="3">Binds 1 divalent metal cation per subunit.</text>
</comment>
<proteinExistence type="inferred from homology"/>
<name>A0A921NPN2_9RHOB</name>
<keyword evidence="7" id="KW-1185">Reference proteome</keyword>
<keyword evidence="3" id="KW-0862">Zinc</keyword>
<dbReference type="EC" id="3.1.1.15" evidence="6"/>
<feature type="active site" description="Proton donor/acceptor" evidence="2">
    <location>
        <position position="193"/>
    </location>
</feature>